<organism evidence="2 3">
    <name type="scientific">Actinidia rufa</name>
    <dbReference type="NCBI Taxonomy" id="165716"/>
    <lineage>
        <taxon>Eukaryota</taxon>
        <taxon>Viridiplantae</taxon>
        <taxon>Streptophyta</taxon>
        <taxon>Embryophyta</taxon>
        <taxon>Tracheophyta</taxon>
        <taxon>Spermatophyta</taxon>
        <taxon>Magnoliopsida</taxon>
        <taxon>eudicotyledons</taxon>
        <taxon>Gunneridae</taxon>
        <taxon>Pentapetalae</taxon>
        <taxon>asterids</taxon>
        <taxon>Ericales</taxon>
        <taxon>Actinidiaceae</taxon>
        <taxon>Actinidia</taxon>
    </lineage>
</organism>
<evidence type="ECO:0000313" key="3">
    <source>
        <dbReference type="Proteomes" id="UP000585474"/>
    </source>
</evidence>
<dbReference type="InterPro" id="IPR005162">
    <property type="entry name" value="Retrotrans_gag_dom"/>
</dbReference>
<gene>
    <name evidence="2" type="ORF">Acr_16g0000140</name>
</gene>
<proteinExistence type="predicted"/>
<keyword evidence="3" id="KW-1185">Reference proteome</keyword>
<reference evidence="2 3" key="1">
    <citation type="submission" date="2019-07" db="EMBL/GenBank/DDBJ databases">
        <title>De Novo Assembly of kiwifruit Actinidia rufa.</title>
        <authorList>
            <person name="Sugita-Konishi S."/>
            <person name="Sato K."/>
            <person name="Mori E."/>
            <person name="Abe Y."/>
            <person name="Kisaki G."/>
            <person name="Hamano K."/>
            <person name="Suezawa K."/>
            <person name="Otani M."/>
            <person name="Fukuda T."/>
            <person name="Manabe T."/>
            <person name="Gomi K."/>
            <person name="Tabuchi M."/>
            <person name="Akimitsu K."/>
            <person name="Kataoka I."/>
        </authorList>
    </citation>
    <scope>NUCLEOTIDE SEQUENCE [LARGE SCALE GENOMIC DNA]</scope>
    <source>
        <strain evidence="3">cv. Fuchu</strain>
    </source>
</reference>
<name>A0A7J0FZ05_9ERIC</name>
<accession>A0A7J0FZ05</accession>
<dbReference type="EMBL" id="BJWL01000016">
    <property type="protein sequence ID" value="GFZ03390.1"/>
    <property type="molecule type" value="Genomic_DNA"/>
</dbReference>
<dbReference type="OrthoDB" id="1709243at2759"/>
<evidence type="ECO:0000313" key="2">
    <source>
        <dbReference type="EMBL" id="GFZ03390.1"/>
    </source>
</evidence>
<dbReference type="PANTHER" id="PTHR33223:SF11">
    <property type="entry name" value="ELEMENT PROTEIN, PUTATIVE-RELATED"/>
    <property type="match status" value="1"/>
</dbReference>
<sequence>MTEDEGLPPPLKTYFTPNAYTSPSCIRIPTTVAHYEIKPGIVYMLTPFFGVPSEDPYKHINQFLKVCSTIKLNNLTEETLRLILFPFSRLRIKLNIGSTPLKADSIMSWQQQLVQEFLKKYFPKSKTNQIRRSVTSFSQHNGEQFHEAWDRLNELMRSWPHYDVPQWQLVESFYEEEGWALFETLNENSIQRASTARNGPGTQATVKSNGIFEVRQSPDLSPKVEKLTQTLENIFCTGSSSTTRPTVGEVCALCLSPAHPVIDCHLAPHYPEFVQEHVNAAQGYSRPINDPFSNTYNLGWRNHPNFSWKQPDQGNFAQGPKPNFPIGQIPLAYHPNIPLGYQQPTPPPLQRNTNFEEKVLRALKSFELPSQSVANPKGQYEVHDIHGHEQAKAIMTLRAGCEIDTRLEDEKNDKKEEEKSSNKGDVTLPLTCAKELPTALRVLRAPFPTCLTSPSSFNKKASQYPPMEEADCCAITMMDELVKEALPYILTDDPLETCLTHFGFDEYDINHSIEEVNALLGETTPFIDRHPWYAKFELLPPLAESPALPYIKSPPQLELKPLPAILKYSYLGPNETLPVIIASDLNAQQEGGG</sequence>
<dbReference type="PANTHER" id="PTHR33223">
    <property type="entry name" value="CCHC-TYPE DOMAIN-CONTAINING PROTEIN"/>
    <property type="match status" value="1"/>
</dbReference>
<protein>
    <recommendedName>
        <fullName evidence="1">Retrotransposon gag domain-containing protein</fullName>
    </recommendedName>
</protein>
<feature type="domain" description="Retrotransposon gag" evidence="1">
    <location>
        <begin position="101"/>
        <end position="174"/>
    </location>
</feature>
<dbReference type="Pfam" id="PF03732">
    <property type="entry name" value="Retrotrans_gag"/>
    <property type="match status" value="1"/>
</dbReference>
<comment type="caution">
    <text evidence="2">The sequence shown here is derived from an EMBL/GenBank/DDBJ whole genome shotgun (WGS) entry which is preliminary data.</text>
</comment>
<dbReference type="Proteomes" id="UP000585474">
    <property type="component" value="Unassembled WGS sequence"/>
</dbReference>
<evidence type="ECO:0000259" key="1">
    <source>
        <dbReference type="Pfam" id="PF03732"/>
    </source>
</evidence>
<dbReference type="AlphaFoldDB" id="A0A7J0FZ05"/>